<evidence type="ECO:0008006" key="3">
    <source>
        <dbReference type="Google" id="ProtNLM"/>
    </source>
</evidence>
<gene>
    <name evidence="1" type="ORF">CQW23_01250</name>
</gene>
<proteinExistence type="predicted"/>
<dbReference type="OrthoDB" id="7769065at2759"/>
<comment type="caution">
    <text evidence="1">The sequence shown here is derived from an EMBL/GenBank/DDBJ whole genome shotgun (WGS) entry which is preliminary data.</text>
</comment>
<dbReference type="Gene3D" id="2.80.10.50">
    <property type="match status" value="1"/>
</dbReference>
<dbReference type="CDD" id="cd23431">
    <property type="entry name" value="beta-trefoil_Ricin_AtEULS3-like"/>
    <property type="match status" value="1"/>
</dbReference>
<dbReference type="EMBL" id="MLFT02000001">
    <property type="protein sequence ID" value="PHT58887.1"/>
    <property type="molecule type" value="Genomic_DNA"/>
</dbReference>
<sequence>MEEYFDNAPSFRIYTKADAGYSLAIRDGEVILTEDDPTDPLQHWYKDQRYSGDVTDEAGYPSFALVNKEAELALKHPNNPSEAVQLSSFDPNDLDASLLWTEGDDAGGGFRAVRMVSNINLNLDAWGADKENGGGISEGTGVAVYEWCEGENLNQLWRIEAY</sequence>
<feature type="non-terminal residue" evidence="1">
    <location>
        <position position="162"/>
    </location>
</feature>
<protein>
    <recommendedName>
        <fullName evidence="3">Ricin B lectin domain-containing protein</fullName>
    </recommendedName>
</protein>
<name>A0A2G2XN21_CAPBA</name>
<organism evidence="1 2">
    <name type="scientific">Capsicum baccatum</name>
    <name type="common">Peruvian pepper</name>
    <dbReference type="NCBI Taxonomy" id="33114"/>
    <lineage>
        <taxon>Eukaryota</taxon>
        <taxon>Viridiplantae</taxon>
        <taxon>Streptophyta</taxon>
        <taxon>Embryophyta</taxon>
        <taxon>Tracheophyta</taxon>
        <taxon>Spermatophyta</taxon>
        <taxon>Magnoliopsida</taxon>
        <taxon>eudicotyledons</taxon>
        <taxon>Gunneridae</taxon>
        <taxon>Pentapetalae</taxon>
        <taxon>asterids</taxon>
        <taxon>lamiids</taxon>
        <taxon>Solanales</taxon>
        <taxon>Solanaceae</taxon>
        <taxon>Solanoideae</taxon>
        <taxon>Capsiceae</taxon>
        <taxon>Capsicum</taxon>
    </lineage>
</organism>
<dbReference type="SUPFAM" id="SSF50370">
    <property type="entry name" value="Ricin B-like lectins"/>
    <property type="match status" value="1"/>
</dbReference>
<reference evidence="1 2" key="1">
    <citation type="journal article" date="2017" name="Genome Biol.">
        <title>New reference genome sequences of hot pepper reveal the massive evolution of plant disease-resistance genes by retroduplication.</title>
        <authorList>
            <person name="Kim S."/>
            <person name="Park J."/>
            <person name="Yeom S.I."/>
            <person name="Kim Y.M."/>
            <person name="Seo E."/>
            <person name="Kim K.T."/>
            <person name="Kim M.S."/>
            <person name="Lee J.M."/>
            <person name="Cheong K."/>
            <person name="Shin H.S."/>
            <person name="Kim S.B."/>
            <person name="Han K."/>
            <person name="Lee J."/>
            <person name="Park M."/>
            <person name="Lee H.A."/>
            <person name="Lee H.Y."/>
            <person name="Lee Y."/>
            <person name="Oh S."/>
            <person name="Lee J.H."/>
            <person name="Choi E."/>
            <person name="Choi E."/>
            <person name="Lee S.E."/>
            <person name="Jeon J."/>
            <person name="Kim H."/>
            <person name="Choi G."/>
            <person name="Song H."/>
            <person name="Lee J."/>
            <person name="Lee S.C."/>
            <person name="Kwon J.K."/>
            <person name="Lee H.Y."/>
            <person name="Koo N."/>
            <person name="Hong Y."/>
            <person name="Kim R.W."/>
            <person name="Kang W.H."/>
            <person name="Huh J.H."/>
            <person name="Kang B.C."/>
            <person name="Yang T.J."/>
            <person name="Lee Y.H."/>
            <person name="Bennetzen J.L."/>
            <person name="Choi D."/>
        </authorList>
    </citation>
    <scope>NUCLEOTIDE SEQUENCE [LARGE SCALE GENOMIC DNA]</scope>
    <source>
        <strain evidence="2">cv. PBC81</strain>
    </source>
</reference>
<evidence type="ECO:0000313" key="2">
    <source>
        <dbReference type="Proteomes" id="UP000224567"/>
    </source>
</evidence>
<dbReference type="AlphaFoldDB" id="A0A2G2XN21"/>
<dbReference type="InterPro" id="IPR035992">
    <property type="entry name" value="Ricin_B-like_lectins"/>
</dbReference>
<evidence type="ECO:0000313" key="1">
    <source>
        <dbReference type="EMBL" id="PHT58887.1"/>
    </source>
</evidence>
<keyword evidence="2" id="KW-1185">Reference proteome</keyword>
<dbReference type="PANTHER" id="PTHR31257">
    <property type="entry name" value="RICIN B-LIKE LECTIN EULS3"/>
    <property type="match status" value="1"/>
</dbReference>
<dbReference type="Proteomes" id="UP000224567">
    <property type="component" value="Unassembled WGS sequence"/>
</dbReference>
<dbReference type="PANTHER" id="PTHR31257:SF2">
    <property type="entry name" value="RICIN B-LIKE LECTIN EULS3"/>
    <property type="match status" value="1"/>
</dbReference>
<reference evidence="2" key="2">
    <citation type="journal article" date="2017" name="J. Anim. Genet.">
        <title>Multiple reference genome sequences of hot pepper reveal the massive evolution of plant disease resistance genes by retroduplication.</title>
        <authorList>
            <person name="Kim S."/>
            <person name="Park J."/>
            <person name="Yeom S.-I."/>
            <person name="Kim Y.-M."/>
            <person name="Seo E."/>
            <person name="Kim K.-T."/>
            <person name="Kim M.-S."/>
            <person name="Lee J.M."/>
            <person name="Cheong K."/>
            <person name="Shin H.-S."/>
            <person name="Kim S.-B."/>
            <person name="Han K."/>
            <person name="Lee J."/>
            <person name="Park M."/>
            <person name="Lee H.-A."/>
            <person name="Lee H.-Y."/>
            <person name="Lee Y."/>
            <person name="Oh S."/>
            <person name="Lee J.H."/>
            <person name="Choi E."/>
            <person name="Choi E."/>
            <person name="Lee S.E."/>
            <person name="Jeon J."/>
            <person name="Kim H."/>
            <person name="Choi G."/>
            <person name="Song H."/>
            <person name="Lee J."/>
            <person name="Lee S.-C."/>
            <person name="Kwon J.-K."/>
            <person name="Lee H.-Y."/>
            <person name="Koo N."/>
            <person name="Hong Y."/>
            <person name="Kim R.W."/>
            <person name="Kang W.-H."/>
            <person name="Huh J.H."/>
            <person name="Kang B.-C."/>
            <person name="Yang T.-J."/>
            <person name="Lee Y.-H."/>
            <person name="Bennetzen J.L."/>
            <person name="Choi D."/>
        </authorList>
    </citation>
    <scope>NUCLEOTIDE SEQUENCE [LARGE SCALE GENOMIC DNA]</scope>
    <source>
        <strain evidence="2">cv. PBC81</strain>
    </source>
</reference>
<dbReference type="InterPro" id="IPR040249">
    <property type="entry name" value="Ricin_B-like_lectin_EULS3-like"/>
</dbReference>
<dbReference type="STRING" id="33114.A0A2G2XN21"/>
<accession>A0A2G2XN21</accession>